<evidence type="ECO:0000313" key="2">
    <source>
        <dbReference type="EMBL" id="MFB9831285.1"/>
    </source>
</evidence>
<evidence type="ECO:0000313" key="3">
    <source>
        <dbReference type="Proteomes" id="UP001589627"/>
    </source>
</evidence>
<reference evidence="2 3" key="1">
    <citation type="submission" date="2024-09" db="EMBL/GenBank/DDBJ databases">
        <authorList>
            <person name="Sun Q."/>
            <person name="Mori K."/>
        </authorList>
    </citation>
    <scope>NUCLEOTIDE SEQUENCE [LARGE SCALE GENOMIC DNA]</scope>
    <source>
        <strain evidence="2 3">TBRC 0563</strain>
    </source>
</reference>
<sequence>MFSGDETPVLAFQRVAGNAYEQEAFKASLSKIQPRLSTTEDDDELDQLVAER</sequence>
<protein>
    <recommendedName>
        <fullName evidence="4">DUF5753 domain-containing protein</fullName>
    </recommendedName>
</protein>
<keyword evidence="3" id="KW-1185">Reference proteome</keyword>
<evidence type="ECO:0008006" key="4">
    <source>
        <dbReference type="Google" id="ProtNLM"/>
    </source>
</evidence>
<dbReference type="EMBL" id="JBHLZP010000014">
    <property type="protein sequence ID" value="MFB9831285.1"/>
    <property type="molecule type" value="Genomic_DNA"/>
</dbReference>
<evidence type="ECO:0000256" key="1">
    <source>
        <dbReference type="SAM" id="MobiDB-lite"/>
    </source>
</evidence>
<proteinExistence type="predicted"/>
<organism evidence="2 3">
    <name type="scientific">Actinoallomurus acaciae</name>
    <dbReference type="NCBI Taxonomy" id="502577"/>
    <lineage>
        <taxon>Bacteria</taxon>
        <taxon>Bacillati</taxon>
        <taxon>Actinomycetota</taxon>
        <taxon>Actinomycetes</taxon>
        <taxon>Streptosporangiales</taxon>
        <taxon>Thermomonosporaceae</taxon>
        <taxon>Actinoallomurus</taxon>
    </lineage>
</organism>
<accession>A0ABV5Y8E3</accession>
<name>A0ABV5Y8E3_9ACTN</name>
<dbReference type="Proteomes" id="UP001589627">
    <property type="component" value="Unassembled WGS sequence"/>
</dbReference>
<dbReference type="RefSeq" id="WP_378195067.1">
    <property type="nucleotide sequence ID" value="NZ_JBHLZP010000014.1"/>
</dbReference>
<gene>
    <name evidence="2" type="ORF">ACFFNX_03685</name>
</gene>
<feature type="region of interest" description="Disordered" evidence="1">
    <location>
        <begin position="32"/>
        <end position="52"/>
    </location>
</feature>
<comment type="caution">
    <text evidence="2">The sequence shown here is derived from an EMBL/GenBank/DDBJ whole genome shotgun (WGS) entry which is preliminary data.</text>
</comment>